<keyword evidence="3" id="KW-1185">Reference proteome</keyword>
<dbReference type="Proteomes" id="UP001208570">
    <property type="component" value="Unassembled WGS sequence"/>
</dbReference>
<dbReference type="AlphaFoldDB" id="A0AAD9J6T1"/>
<accession>A0AAD9J6T1</accession>
<evidence type="ECO:0000256" key="1">
    <source>
        <dbReference type="SAM" id="Coils"/>
    </source>
</evidence>
<organism evidence="2 3">
    <name type="scientific">Paralvinella palmiformis</name>
    <dbReference type="NCBI Taxonomy" id="53620"/>
    <lineage>
        <taxon>Eukaryota</taxon>
        <taxon>Metazoa</taxon>
        <taxon>Spiralia</taxon>
        <taxon>Lophotrochozoa</taxon>
        <taxon>Annelida</taxon>
        <taxon>Polychaeta</taxon>
        <taxon>Sedentaria</taxon>
        <taxon>Canalipalpata</taxon>
        <taxon>Terebellida</taxon>
        <taxon>Terebelliformia</taxon>
        <taxon>Alvinellidae</taxon>
        <taxon>Paralvinella</taxon>
    </lineage>
</organism>
<dbReference type="EMBL" id="JAODUP010000565">
    <property type="protein sequence ID" value="KAK2147178.1"/>
    <property type="molecule type" value="Genomic_DNA"/>
</dbReference>
<sequence>MAASKLLTHLKDFHSELLEHLNEVTHHQDTGIHNIEPKKTTRESLVCTIMNSIKKKCPHQQVNATDDWEGMKKDEDSNESFVGIAEDELELSGINPLPGGDENPVVPNVPTTDDSTTVVNQKAEEYESETLEKIEPLNQQVQDIDAVAQATVRLFRNLYKLLKDHELKLEKEIQTVKDHSALEQDIAAHEKRSVKVLANSLKMEIEQVCAREKHLHDELLQASKQIEQKDKELRDAQQLVMERTERMEMLTEQLRTVKKQEKELVKMTTLLKEKDVELSVIKQTLATDLEKLGGKYGAAATYPIKELIYLRKENVSLHDANLHLQSKKEAICEKLSKRIEVYKSNWKMADEEVARLDSFVERIRQALFTEIESLQRYTQLHPILCELELLSPELDSKLT</sequence>
<reference evidence="2" key="1">
    <citation type="journal article" date="2023" name="Mol. Biol. Evol.">
        <title>Third-Generation Sequencing Reveals the Adaptive Role of the Epigenome in Three Deep-Sea Polychaetes.</title>
        <authorList>
            <person name="Perez M."/>
            <person name="Aroh O."/>
            <person name="Sun Y."/>
            <person name="Lan Y."/>
            <person name="Juniper S.K."/>
            <person name="Young C.R."/>
            <person name="Angers B."/>
            <person name="Qian P.Y."/>
        </authorList>
    </citation>
    <scope>NUCLEOTIDE SEQUENCE</scope>
    <source>
        <strain evidence="2">P08H-3</strain>
    </source>
</reference>
<evidence type="ECO:0000313" key="2">
    <source>
        <dbReference type="EMBL" id="KAK2147178.1"/>
    </source>
</evidence>
<keyword evidence="1" id="KW-0175">Coiled coil</keyword>
<protein>
    <submittedName>
        <fullName evidence="2">Uncharacterized protein</fullName>
    </submittedName>
</protein>
<proteinExistence type="predicted"/>
<evidence type="ECO:0000313" key="3">
    <source>
        <dbReference type="Proteomes" id="UP001208570"/>
    </source>
</evidence>
<comment type="caution">
    <text evidence="2">The sequence shown here is derived from an EMBL/GenBank/DDBJ whole genome shotgun (WGS) entry which is preliminary data.</text>
</comment>
<name>A0AAD9J6T1_9ANNE</name>
<feature type="coiled-coil region" evidence="1">
    <location>
        <begin position="219"/>
        <end position="267"/>
    </location>
</feature>
<gene>
    <name evidence="2" type="ORF">LSH36_565g02001</name>
</gene>